<feature type="domain" description="Peptidase M12A" evidence="5">
    <location>
        <begin position="184"/>
        <end position="380"/>
    </location>
</feature>
<keyword evidence="3 4" id="KW-0862">Zinc</keyword>
<feature type="binding site" evidence="3">
    <location>
        <position position="105"/>
    </location>
    <ligand>
        <name>Zn(2+)</name>
        <dbReference type="ChEBI" id="CHEBI:29105"/>
        <note>catalytic</note>
    </ligand>
</feature>
<comment type="subunit">
    <text evidence="1">Monomer.</text>
</comment>
<dbReference type="EC" id="3.4.24.-" evidence="4"/>
<evidence type="ECO:0000256" key="2">
    <source>
        <dbReference type="ARBA" id="ARBA00025529"/>
    </source>
</evidence>
<dbReference type="EMBL" id="JABXBU010002231">
    <property type="protein sequence ID" value="KAF8763207.1"/>
    <property type="molecule type" value="Genomic_DNA"/>
</dbReference>
<accession>A0A8T0DZG9</accession>
<proteinExistence type="predicted"/>
<comment type="caution">
    <text evidence="6">The sequence shown here is derived from an EMBL/GenBank/DDBJ whole genome shotgun (WGS) entry which is preliminary data.</text>
</comment>
<evidence type="ECO:0000313" key="7">
    <source>
        <dbReference type="Proteomes" id="UP000807504"/>
    </source>
</evidence>
<name>A0A8T0DZG9_ARGBR</name>
<feature type="binding site" evidence="3">
    <location>
        <position position="99"/>
    </location>
    <ligand>
        <name>Zn(2+)</name>
        <dbReference type="ChEBI" id="CHEBI:29105"/>
        <note>catalytic</note>
    </ligand>
</feature>
<feature type="binding site" evidence="3">
    <location>
        <position position="95"/>
    </location>
    <ligand>
        <name>Zn(2+)</name>
        <dbReference type="ChEBI" id="CHEBI:29105"/>
        <note>catalytic</note>
    </ligand>
</feature>
<comment type="caution">
    <text evidence="3">Lacks conserved residue(s) required for the propagation of feature annotation.</text>
</comment>
<evidence type="ECO:0000256" key="3">
    <source>
        <dbReference type="PROSITE-ProRule" id="PRU01211"/>
    </source>
</evidence>
<keyword evidence="4" id="KW-0732">Signal</keyword>
<dbReference type="Proteomes" id="UP000807504">
    <property type="component" value="Unassembled WGS sequence"/>
</dbReference>
<reference evidence="6" key="2">
    <citation type="submission" date="2020-06" db="EMBL/GenBank/DDBJ databases">
        <authorList>
            <person name="Sheffer M."/>
        </authorList>
    </citation>
    <scope>NUCLEOTIDE SEQUENCE</scope>
</reference>
<dbReference type="InterPro" id="IPR024079">
    <property type="entry name" value="MetalloPept_cat_dom_sf"/>
</dbReference>
<feature type="chain" id="PRO_5035969089" description="Metalloendopeptidase" evidence="4">
    <location>
        <begin position="19"/>
        <end position="380"/>
    </location>
</feature>
<dbReference type="PRINTS" id="PR00480">
    <property type="entry name" value="ASTACIN"/>
</dbReference>
<evidence type="ECO:0000259" key="5">
    <source>
        <dbReference type="PROSITE" id="PS51864"/>
    </source>
</evidence>
<keyword evidence="3 4" id="KW-0482">Metalloprotease</keyword>
<comment type="cofactor">
    <cofactor evidence="3 4">
        <name>Zn(2+)</name>
        <dbReference type="ChEBI" id="CHEBI:29105"/>
    </cofactor>
    <text evidence="3 4">Binds 1 zinc ion per subunit.</text>
</comment>
<organism evidence="6 7">
    <name type="scientific">Argiope bruennichi</name>
    <name type="common">Wasp spider</name>
    <name type="synonym">Aranea bruennichi</name>
    <dbReference type="NCBI Taxonomy" id="94029"/>
    <lineage>
        <taxon>Eukaryota</taxon>
        <taxon>Metazoa</taxon>
        <taxon>Ecdysozoa</taxon>
        <taxon>Arthropoda</taxon>
        <taxon>Chelicerata</taxon>
        <taxon>Arachnida</taxon>
        <taxon>Araneae</taxon>
        <taxon>Araneomorphae</taxon>
        <taxon>Entelegynae</taxon>
        <taxon>Araneoidea</taxon>
        <taxon>Araneidae</taxon>
        <taxon>Argiope</taxon>
    </lineage>
</organism>
<protein>
    <recommendedName>
        <fullName evidence="4">Metalloendopeptidase</fullName>
        <ecNumber evidence="4">3.4.24.-</ecNumber>
    </recommendedName>
</protein>
<feature type="active site" evidence="3">
    <location>
        <position position="276"/>
    </location>
</feature>
<dbReference type="Gene3D" id="3.40.390.10">
    <property type="entry name" value="Collagenase (Catalytic Domain)"/>
    <property type="match status" value="2"/>
</dbReference>
<dbReference type="CDD" id="cd04280">
    <property type="entry name" value="ZnMc_astacin_like"/>
    <property type="match status" value="1"/>
</dbReference>
<feature type="binding site" evidence="3">
    <location>
        <position position="285"/>
    </location>
    <ligand>
        <name>Zn(2+)</name>
        <dbReference type="ChEBI" id="CHEBI:29105"/>
        <note>catalytic</note>
    </ligand>
</feature>
<keyword evidence="3 4" id="KW-0645">Protease</keyword>
<evidence type="ECO:0000256" key="1">
    <source>
        <dbReference type="ARBA" id="ARBA00011245"/>
    </source>
</evidence>
<dbReference type="GO" id="GO:0006508">
    <property type="term" value="P:proteolysis"/>
    <property type="evidence" value="ECO:0007669"/>
    <property type="project" value="UniProtKB-KW"/>
</dbReference>
<evidence type="ECO:0000256" key="4">
    <source>
        <dbReference type="RuleBase" id="RU361183"/>
    </source>
</evidence>
<dbReference type="GO" id="GO:0008270">
    <property type="term" value="F:zinc ion binding"/>
    <property type="evidence" value="ECO:0007669"/>
    <property type="project" value="UniProtKB-UniRule"/>
</dbReference>
<dbReference type="GO" id="GO:0004222">
    <property type="term" value="F:metalloendopeptidase activity"/>
    <property type="evidence" value="ECO:0007669"/>
    <property type="project" value="UniProtKB-UniRule"/>
</dbReference>
<feature type="binding site" evidence="3">
    <location>
        <position position="279"/>
    </location>
    <ligand>
        <name>Zn(2+)</name>
        <dbReference type="ChEBI" id="CHEBI:29105"/>
        <note>catalytic</note>
    </ligand>
</feature>
<dbReference type="PROSITE" id="PS51864">
    <property type="entry name" value="ASTACIN"/>
    <property type="match status" value="2"/>
</dbReference>
<keyword evidence="3 4" id="KW-0378">Hydrolase</keyword>
<comment type="function">
    <text evidence="2">Zinc metalloprotease. Provoques deadhesion of endothelial cells from cell cultures, and also degradation of fibronectin, fibrinogen and gelatin in vitro. Its role in the venom is not fully understood but it might act as a spreading factor that facilitates diffusion of other venom toxins. Alternatively, it might be involved in the proteolytic processing of other venom toxins or it might play a role in extra-oral digestion of prey.</text>
</comment>
<dbReference type="InterPro" id="IPR001506">
    <property type="entry name" value="Peptidase_M12A"/>
</dbReference>
<feature type="domain" description="Peptidase M12A" evidence="5">
    <location>
        <begin position="77"/>
        <end position="144"/>
    </location>
</feature>
<evidence type="ECO:0000313" key="6">
    <source>
        <dbReference type="EMBL" id="KAF8763207.1"/>
    </source>
</evidence>
<gene>
    <name evidence="6" type="ORF">HNY73_021411</name>
</gene>
<dbReference type="PANTHER" id="PTHR10127">
    <property type="entry name" value="DISCOIDIN, CUB, EGF, LAMININ , AND ZINC METALLOPROTEASE DOMAIN CONTAINING"/>
    <property type="match status" value="1"/>
</dbReference>
<keyword evidence="3 4" id="KW-0479">Metal-binding</keyword>
<keyword evidence="7" id="KW-1185">Reference proteome</keyword>
<dbReference type="PANTHER" id="PTHR10127:SF883">
    <property type="entry name" value="ZINC METALLOPROTEINASE NAS-8"/>
    <property type="match status" value="1"/>
</dbReference>
<dbReference type="SMART" id="SM00235">
    <property type="entry name" value="ZnMc"/>
    <property type="match status" value="2"/>
</dbReference>
<feature type="binding site" evidence="3">
    <location>
        <position position="275"/>
    </location>
    <ligand>
        <name>Zn(2+)</name>
        <dbReference type="ChEBI" id="CHEBI:29105"/>
        <note>catalytic</note>
    </ligand>
</feature>
<reference evidence="6" key="1">
    <citation type="journal article" date="2020" name="bioRxiv">
        <title>Chromosome-level reference genome of the European wasp spider Argiope bruennichi: a resource for studies on range expansion and evolutionary adaptation.</title>
        <authorList>
            <person name="Sheffer M.M."/>
            <person name="Hoppe A."/>
            <person name="Krehenwinkel H."/>
            <person name="Uhl G."/>
            <person name="Kuss A.W."/>
            <person name="Jensen L."/>
            <person name="Jensen C."/>
            <person name="Gillespie R.G."/>
            <person name="Hoff K.J."/>
            <person name="Prost S."/>
        </authorList>
    </citation>
    <scope>NUCLEOTIDE SEQUENCE</scope>
</reference>
<dbReference type="SUPFAM" id="SSF55486">
    <property type="entry name" value="Metalloproteases ('zincins'), catalytic domain"/>
    <property type="match status" value="2"/>
</dbReference>
<dbReference type="InterPro" id="IPR006026">
    <property type="entry name" value="Peptidase_Metallo"/>
</dbReference>
<dbReference type="AlphaFoldDB" id="A0A8T0DZG9"/>
<dbReference type="InterPro" id="IPR034035">
    <property type="entry name" value="Astacin-like_dom"/>
</dbReference>
<sequence>MGIFKGGIIFLCICFSYAAEEDYLGDLPLENPDLFGGDILGVEDAEDRNAVVDKRMVWPGAIVPYVLDPGLSKAVRGAQPVSLGMGCGFMGTVIHELGHAVGFFHEQNRSDRDDWLTIFWDNIKEGMEDQFFKLKPDQNQLLTPSFTFSFIFAYEEAYLGDLPLENPDLFGGDILGVEGEEDRNAVVDKRMVWPGGVVPYVLDEGLDKTVNPAIMTNAMWLYGRDTCIKFVKRTNEKDYIRIFPGQGCYSHVGKTGGAQPLSLGIGCGYMGTVIHELGHAVGFFHEQNRSDRDDWLTIFWDNIKEGMADQFFKLKPDQNQLLTPFDYDSIMLYGSYTFSKDRRNLKTMVGRNNMFLKDVITKYFMSKSDIIRFKKLYNCP</sequence>
<feature type="active site" evidence="3">
    <location>
        <position position="96"/>
    </location>
</feature>
<feature type="signal peptide" evidence="4">
    <location>
        <begin position="1"/>
        <end position="18"/>
    </location>
</feature>
<dbReference type="Pfam" id="PF01400">
    <property type="entry name" value="Astacin"/>
    <property type="match status" value="2"/>
</dbReference>